<dbReference type="Proteomes" id="UP000190235">
    <property type="component" value="Chromosome I"/>
</dbReference>
<dbReference type="STRING" id="143223.SAMN05878281_3566"/>
<name>A0A1M7P0F1_9FLAO</name>
<sequence length="41" mass="4643">MTISKVEDNYTFYKGKNPLFSERHAEFISASNMLDPETSSG</sequence>
<protein>
    <submittedName>
        <fullName evidence="1">Uncharacterized protein</fullName>
    </submittedName>
</protein>
<proteinExistence type="predicted"/>
<evidence type="ECO:0000313" key="2">
    <source>
        <dbReference type="Proteomes" id="UP000190235"/>
    </source>
</evidence>
<accession>A0A1M7P0F1</accession>
<keyword evidence="2" id="KW-1185">Reference proteome</keyword>
<dbReference type="AlphaFoldDB" id="A0A1M7P0F1"/>
<organism evidence="1 2">
    <name type="scientific">Salegentibacter salegens</name>
    <dbReference type="NCBI Taxonomy" id="143223"/>
    <lineage>
        <taxon>Bacteria</taxon>
        <taxon>Pseudomonadati</taxon>
        <taxon>Bacteroidota</taxon>
        <taxon>Flavobacteriia</taxon>
        <taxon>Flavobacteriales</taxon>
        <taxon>Flavobacteriaceae</taxon>
        <taxon>Salegentibacter</taxon>
    </lineage>
</organism>
<dbReference type="EMBL" id="LT670848">
    <property type="protein sequence ID" value="SHN09414.1"/>
    <property type="molecule type" value="Genomic_DNA"/>
</dbReference>
<gene>
    <name evidence="1" type="ORF">SAMN05878281_3566</name>
</gene>
<reference evidence="2" key="1">
    <citation type="submission" date="2016-11" db="EMBL/GenBank/DDBJ databases">
        <authorList>
            <person name="Varghese N."/>
            <person name="Submissions S."/>
        </authorList>
    </citation>
    <scope>NUCLEOTIDE SEQUENCE [LARGE SCALE GENOMIC DNA]</scope>
    <source>
        <strain evidence="2">ACAM 48</strain>
    </source>
</reference>
<evidence type="ECO:0000313" key="1">
    <source>
        <dbReference type="EMBL" id="SHN09414.1"/>
    </source>
</evidence>